<evidence type="ECO:0000313" key="11">
    <source>
        <dbReference type="RefSeq" id="XP_012890766.1"/>
    </source>
</evidence>
<keyword evidence="3 9" id="KW-0812">Transmembrane</keyword>
<dbReference type="InParanoid" id="A0A1S3GPL9"/>
<evidence type="ECO:0000256" key="9">
    <source>
        <dbReference type="SAM" id="Phobius"/>
    </source>
</evidence>
<dbReference type="GO" id="GO:0016020">
    <property type="term" value="C:membrane"/>
    <property type="evidence" value="ECO:0007669"/>
    <property type="project" value="UniProtKB-SubCell"/>
</dbReference>
<dbReference type="GeneID" id="106000112"/>
<keyword evidence="4 9" id="KW-1133">Transmembrane helix</keyword>
<dbReference type="InterPro" id="IPR019394">
    <property type="entry name" value="TEX28/TMCC"/>
</dbReference>
<feature type="coiled-coil region" evidence="7">
    <location>
        <begin position="90"/>
        <end position="124"/>
    </location>
</feature>
<dbReference type="GO" id="GO:0012505">
    <property type="term" value="C:endomembrane system"/>
    <property type="evidence" value="ECO:0007669"/>
    <property type="project" value="TreeGrafter"/>
</dbReference>
<evidence type="ECO:0000256" key="8">
    <source>
        <dbReference type="SAM" id="MobiDB-lite"/>
    </source>
</evidence>
<dbReference type="PANTHER" id="PTHR17613">
    <property type="entry name" value="CEREBRAL PROTEIN-11-RELATED"/>
    <property type="match status" value="1"/>
</dbReference>
<dbReference type="AlphaFoldDB" id="A0A1S3GPL9"/>
<organism evidence="10 11">
    <name type="scientific">Dipodomys ordii</name>
    <name type="common">Ord's kangaroo rat</name>
    <dbReference type="NCBI Taxonomy" id="10020"/>
    <lineage>
        <taxon>Eukaryota</taxon>
        <taxon>Metazoa</taxon>
        <taxon>Chordata</taxon>
        <taxon>Craniata</taxon>
        <taxon>Vertebrata</taxon>
        <taxon>Euteleostomi</taxon>
        <taxon>Mammalia</taxon>
        <taxon>Eutheria</taxon>
        <taxon>Euarchontoglires</taxon>
        <taxon>Glires</taxon>
        <taxon>Rodentia</taxon>
        <taxon>Castorimorpha</taxon>
        <taxon>Heteromyidae</taxon>
        <taxon>Dipodomyinae</taxon>
        <taxon>Dipodomys</taxon>
    </lineage>
</organism>
<sequence length="405" mass="46364">MQAEQNKSQRSTLPPNVPSSKSLASNEDRPSGHSSISDGELAHNLQESVKHRIFYLSEQLKVETVSRDVNTMSYLKLVSKADQRQALYIRQAFEKVNQRASATIAQIERRLRQCQQQLQELESCRTPGSMLRVESSLDSCEQPSMRALASETSKLGEEDGLLTSLPDLSKAFSPKNHLSALQLGKISDAKSVAKHQKLLLEKMKENLKEVSRVHIGLQVSYQSLKGRYLRDLQESLQSLQKEKFRQALMEEQVNDHLQVHLDEIYHLKQNLACTEEKMAYLSYERDKEILEVMENFKDRISKLEHLQEVTEVGMTAKLRSYPLKFLFRLVSLLLTLATILLVLVSTVCSCPFTLVKSRLRTCTILILLGLGALVWYKWHTIDWQAWSPFSWRLDSKDTKTSSDEP</sequence>
<feature type="transmembrane region" description="Helical" evidence="9">
    <location>
        <begin position="359"/>
        <end position="378"/>
    </location>
</feature>
<dbReference type="RefSeq" id="XP_012890766.1">
    <property type="nucleotide sequence ID" value="XM_013035312.1"/>
</dbReference>
<feature type="region of interest" description="Disordered" evidence="8">
    <location>
        <begin position="1"/>
        <end position="38"/>
    </location>
</feature>
<evidence type="ECO:0000313" key="10">
    <source>
        <dbReference type="Proteomes" id="UP000081671"/>
    </source>
</evidence>
<dbReference type="OrthoDB" id="9047689at2759"/>
<accession>A0A1S3GPL9</accession>
<gene>
    <name evidence="11" type="primary">Tex28</name>
</gene>
<proteinExistence type="inferred from homology"/>
<evidence type="ECO:0000256" key="6">
    <source>
        <dbReference type="ARBA" id="ARBA00023136"/>
    </source>
</evidence>
<evidence type="ECO:0000256" key="4">
    <source>
        <dbReference type="ARBA" id="ARBA00022989"/>
    </source>
</evidence>
<feature type="compositionally biased region" description="Polar residues" evidence="8">
    <location>
        <begin position="1"/>
        <end position="25"/>
    </location>
</feature>
<evidence type="ECO:0000256" key="3">
    <source>
        <dbReference type="ARBA" id="ARBA00022692"/>
    </source>
</evidence>
<dbReference type="KEGG" id="dord:106000112"/>
<keyword evidence="6 9" id="KW-0472">Membrane</keyword>
<comment type="subcellular location">
    <subcellularLocation>
        <location evidence="1">Membrane</location>
    </subcellularLocation>
</comment>
<dbReference type="FunCoup" id="A0A1S3GPL9">
    <property type="interactions" value="132"/>
</dbReference>
<reference evidence="11" key="1">
    <citation type="submission" date="2025-08" db="UniProtKB">
        <authorList>
            <consortium name="RefSeq"/>
        </authorList>
    </citation>
    <scope>IDENTIFICATION</scope>
    <source>
        <tissue evidence="11">Kidney</tissue>
    </source>
</reference>
<dbReference type="Proteomes" id="UP000081671">
    <property type="component" value="Unplaced"/>
</dbReference>
<protein>
    <submittedName>
        <fullName evidence="11">Testis-specific protein TEX28</fullName>
    </submittedName>
</protein>
<keyword evidence="10" id="KW-1185">Reference proteome</keyword>
<dbReference type="CTD" id="1527"/>
<dbReference type="PANTHER" id="PTHR17613:SF10">
    <property type="entry name" value="TESTIS-SPECIFIC PROTEIN TEX28"/>
    <property type="match status" value="1"/>
</dbReference>
<dbReference type="STRING" id="10020.ENSDORP00000009526"/>
<keyword evidence="5 7" id="KW-0175">Coiled coil</keyword>
<evidence type="ECO:0000256" key="5">
    <source>
        <dbReference type="ARBA" id="ARBA00023054"/>
    </source>
</evidence>
<comment type="similarity">
    <text evidence="2">Belongs to the TEX28 family.</text>
</comment>
<feature type="transmembrane region" description="Helical" evidence="9">
    <location>
        <begin position="325"/>
        <end position="347"/>
    </location>
</feature>
<evidence type="ECO:0000256" key="1">
    <source>
        <dbReference type="ARBA" id="ARBA00004370"/>
    </source>
</evidence>
<evidence type="ECO:0000256" key="2">
    <source>
        <dbReference type="ARBA" id="ARBA00008108"/>
    </source>
</evidence>
<evidence type="ECO:0000256" key="7">
    <source>
        <dbReference type="SAM" id="Coils"/>
    </source>
</evidence>
<dbReference type="Pfam" id="PF10267">
    <property type="entry name" value="Tmemb_cc2"/>
    <property type="match status" value="2"/>
</dbReference>
<name>A0A1S3GPL9_DIPOR</name>